<sequence length="518" mass="58382">MWVGGIVFDIYVISILLVPEVKYRYDYIGNIEVDLGTPLREVSSKFLSVGLEPWLMRNDWEKFNTSSLLLQTLVGGLAPAVLRMGGTSANFLTYDPDASYDRDVYGYQELSNQYFTNLNNYEVKDFSNFTMTGQDLSDLLDFVEVVNMSLLWDVNQFYRDPLGTWDPTNAHLIMQEISKRKQTVLWQLGNEPNIYDHHNDFSITGQQDALDYATFREELHKVFPEVTVVGPDVTNPKVKVNCIADDKEVRSNSVVFLREFLTYGAQDLDVVSWHHYYGGGDVTIDDFLDPALMNNLTNQLEQMVAVRNELGPNLPMWLTETSTFYGGGAPDMSNRYVAGFLWMDKLGLAAQTGIDLVVRESLYHGSYSLLSPDLQPNPDYWMSVIYKQQVGGRVLDLQLNTTTPTVRLYANCLSTSSQHYKKGAIVLYGMNTGEESALVRLGEGIDDTEVLEMLLQPTDGDLQSRSVMLNDVVVELTTQETLPPLDAWPSGVFGGLNIPPRTMGFWLLPEADAQACQY</sequence>
<feature type="non-terminal residue" evidence="2">
    <location>
        <position position="518"/>
    </location>
</feature>
<dbReference type="AlphaFoldDB" id="A0AAV2Q8E5"/>
<protein>
    <recommendedName>
        <fullName evidence="4">Heparanase</fullName>
    </recommendedName>
</protein>
<dbReference type="InterPro" id="IPR017853">
    <property type="entry name" value="GH"/>
</dbReference>
<evidence type="ECO:0000256" key="1">
    <source>
        <dbReference type="ARBA" id="ARBA00009800"/>
    </source>
</evidence>
<proteinExistence type="inferred from homology"/>
<dbReference type="GO" id="GO:0016798">
    <property type="term" value="F:hydrolase activity, acting on glycosyl bonds"/>
    <property type="evidence" value="ECO:0007669"/>
    <property type="project" value="InterPro"/>
</dbReference>
<reference evidence="2 3" key="1">
    <citation type="submission" date="2024-05" db="EMBL/GenBank/DDBJ databases">
        <authorList>
            <person name="Wallberg A."/>
        </authorList>
    </citation>
    <scope>NUCLEOTIDE SEQUENCE [LARGE SCALE GENOMIC DNA]</scope>
</reference>
<evidence type="ECO:0008006" key="4">
    <source>
        <dbReference type="Google" id="ProtNLM"/>
    </source>
</evidence>
<dbReference type="PANTHER" id="PTHR46145">
    <property type="entry name" value="HEPARANASE"/>
    <property type="match status" value="1"/>
</dbReference>
<dbReference type="Pfam" id="PF03662">
    <property type="entry name" value="Glyco_hydro_79n"/>
    <property type="match status" value="1"/>
</dbReference>
<dbReference type="PANTHER" id="PTHR46145:SF4">
    <property type="entry name" value="HEPARANASE"/>
    <property type="match status" value="1"/>
</dbReference>
<evidence type="ECO:0000313" key="2">
    <source>
        <dbReference type="EMBL" id="CAL4073385.1"/>
    </source>
</evidence>
<comment type="caution">
    <text evidence="2">The sequence shown here is derived from an EMBL/GenBank/DDBJ whole genome shotgun (WGS) entry which is preliminary data.</text>
</comment>
<gene>
    <name evidence="2" type="ORF">MNOR_LOCUS9113</name>
</gene>
<dbReference type="GO" id="GO:0005615">
    <property type="term" value="C:extracellular space"/>
    <property type="evidence" value="ECO:0007669"/>
    <property type="project" value="TreeGrafter"/>
</dbReference>
<organism evidence="2 3">
    <name type="scientific">Meganyctiphanes norvegica</name>
    <name type="common">Northern krill</name>
    <name type="synonym">Thysanopoda norvegica</name>
    <dbReference type="NCBI Taxonomy" id="48144"/>
    <lineage>
        <taxon>Eukaryota</taxon>
        <taxon>Metazoa</taxon>
        <taxon>Ecdysozoa</taxon>
        <taxon>Arthropoda</taxon>
        <taxon>Crustacea</taxon>
        <taxon>Multicrustacea</taxon>
        <taxon>Malacostraca</taxon>
        <taxon>Eumalacostraca</taxon>
        <taxon>Eucarida</taxon>
        <taxon>Euphausiacea</taxon>
        <taxon>Euphausiidae</taxon>
        <taxon>Meganyctiphanes</taxon>
    </lineage>
</organism>
<evidence type="ECO:0000313" key="3">
    <source>
        <dbReference type="Proteomes" id="UP001497623"/>
    </source>
</evidence>
<dbReference type="InterPro" id="IPR005199">
    <property type="entry name" value="Glyco_hydro_79"/>
</dbReference>
<comment type="similarity">
    <text evidence="1">Belongs to the glycosyl hydrolase 79 family.</text>
</comment>
<dbReference type="EMBL" id="CAXKWB010004333">
    <property type="protein sequence ID" value="CAL4073385.1"/>
    <property type="molecule type" value="Genomic_DNA"/>
</dbReference>
<dbReference type="Gene3D" id="3.20.20.80">
    <property type="entry name" value="Glycosidases"/>
    <property type="match status" value="1"/>
</dbReference>
<dbReference type="GO" id="GO:0016020">
    <property type="term" value="C:membrane"/>
    <property type="evidence" value="ECO:0007669"/>
    <property type="project" value="InterPro"/>
</dbReference>
<name>A0AAV2Q8E5_MEGNR</name>
<keyword evidence="3" id="KW-1185">Reference proteome</keyword>
<dbReference type="Proteomes" id="UP001497623">
    <property type="component" value="Unassembled WGS sequence"/>
</dbReference>
<dbReference type="GO" id="GO:0031012">
    <property type="term" value="C:extracellular matrix"/>
    <property type="evidence" value="ECO:0007669"/>
    <property type="project" value="TreeGrafter"/>
</dbReference>
<dbReference type="SUPFAM" id="SSF51445">
    <property type="entry name" value="(Trans)glycosidases"/>
    <property type="match status" value="1"/>
</dbReference>
<accession>A0AAV2Q8E5</accession>